<proteinExistence type="predicted"/>
<organism evidence="1 2">
    <name type="scientific">Lentinula aff. lateritia</name>
    <dbReference type="NCBI Taxonomy" id="2804960"/>
    <lineage>
        <taxon>Eukaryota</taxon>
        <taxon>Fungi</taxon>
        <taxon>Dikarya</taxon>
        <taxon>Basidiomycota</taxon>
        <taxon>Agaricomycotina</taxon>
        <taxon>Agaricomycetes</taxon>
        <taxon>Agaricomycetidae</taxon>
        <taxon>Agaricales</taxon>
        <taxon>Marasmiineae</taxon>
        <taxon>Omphalotaceae</taxon>
        <taxon>Lentinula</taxon>
    </lineage>
</organism>
<sequence>MRDGAGRAELISMEGNFEGEVVGCITEGVFWGDSYHRGEVFSVEEQYTKLLTAGKAHFGVPATTSEGRINGIGTTDMMLEAWQDNTNWGGHGYVNDKMEVDRQEEEGVRPGSELVLGVLGAGWSSKGATGTATEDRNDLVVAGIERYDP</sequence>
<evidence type="ECO:0000313" key="2">
    <source>
        <dbReference type="Proteomes" id="UP001163835"/>
    </source>
</evidence>
<accession>A0ACC1TK69</accession>
<name>A0ACC1TK69_9AGAR</name>
<comment type="caution">
    <text evidence="1">The sequence shown here is derived from an EMBL/GenBank/DDBJ whole genome shotgun (WGS) entry which is preliminary data.</text>
</comment>
<protein>
    <submittedName>
        <fullName evidence="1">Uncharacterized protein</fullName>
    </submittedName>
</protein>
<keyword evidence="2" id="KW-1185">Reference proteome</keyword>
<gene>
    <name evidence="1" type="ORF">F5876DRAFT_70215</name>
</gene>
<dbReference type="EMBL" id="MU795745">
    <property type="protein sequence ID" value="KAJ3804944.1"/>
    <property type="molecule type" value="Genomic_DNA"/>
</dbReference>
<dbReference type="Proteomes" id="UP001163835">
    <property type="component" value="Unassembled WGS sequence"/>
</dbReference>
<reference evidence="1" key="1">
    <citation type="submission" date="2022-09" db="EMBL/GenBank/DDBJ databases">
        <title>A Global Phylogenomic Analysis of the Shiitake Genus Lentinula.</title>
        <authorList>
            <consortium name="DOE Joint Genome Institute"/>
            <person name="Sierra-Patev S."/>
            <person name="Min B."/>
            <person name="Naranjo-Ortiz M."/>
            <person name="Looney B."/>
            <person name="Konkel Z."/>
            <person name="Slot J.C."/>
            <person name="Sakamoto Y."/>
            <person name="Steenwyk J.L."/>
            <person name="Rokas A."/>
            <person name="Carro J."/>
            <person name="Camarero S."/>
            <person name="Ferreira P."/>
            <person name="Molpeceres G."/>
            <person name="Ruiz-Duenas F.J."/>
            <person name="Serrano A."/>
            <person name="Henrissat B."/>
            <person name="Drula E."/>
            <person name="Hughes K.W."/>
            <person name="Mata J.L."/>
            <person name="Ishikawa N.K."/>
            <person name="Vargas-Isla R."/>
            <person name="Ushijima S."/>
            <person name="Smith C.A."/>
            <person name="Ahrendt S."/>
            <person name="Andreopoulos W."/>
            <person name="He G."/>
            <person name="Labutti K."/>
            <person name="Lipzen A."/>
            <person name="Ng V."/>
            <person name="Riley R."/>
            <person name="Sandor L."/>
            <person name="Barry K."/>
            <person name="Martinez A.T."/>
            <person name="Xiao Y."/>
            <person name="Gibbons J.G."/>
            <person name="Terashima K."/>
            <person name="Grigoriev I.V."/>
            <person name="Hibbett D.S."/>
        </authorList>
    </citation>
    <scope>NUCLEOTIDE SEQUENCE</scope>
    <source>
        <strain evidence="1">TMI1499</strain>
    </source>
</reference>
<evidence type="ECO:0000313" key="1">
    <source>
        <dbReference type="EMBL" id="KAJ3804944.1"/>
    </source>
</evidence>